<feature type="region of interest" description="Linker" evidence="18">
    <location>
        <begin position="236"/>
        <end position="256"/>
    </location>
</feature>
<proteinExistence type="inferred from homology"/>
<keyword evidence="7 18" id="KW-0479">Metal-binding</keyword>
<dbReference type="GO" id="GO:0006048">
    <property type="term" value="P:UDP-N-acetylglucosamine biosynthetic process"/>
    <property type="evidence" value="ECO:0007669"/>
    <property type="project" value="UniProtKB-UniPathway"/>
</dbReference>
<keyword evidence="5 18" id="KW-0808">Transferase</keyword>
<comment type="catalytic activity">
    <reaction evidence="16 18">
        <text>N-acetyl-alpha-D-glucosamine 1-phosphate + UTP + H(+) = UDP-N-acetyl-alpha-D-glucosamine + diphosphate</text>
        <dbReference type="Rhea" id="RHEA:13509"/>
        <dbReference type="ChEBI" id="CHEBI:15378"/>
        <dbReference type="ChEBI" id="CHEBI:33019"/>
        <dbReference type="ChEBI" id="CHEBI:46398"/>
        <dbReference type="ChEBI" id="CHEBI:57705"/>
        <dbReference type="ChEBI" id="CHEBI:57776"/>
        <dbReference type="EC" id="2.7.7.23"/>
    </reaction>
</comment>
<comment type="similarity">
    <text evidence="2 18">In the C-terminal section; belongs to the transferase hexapeptide repeat family.</text>
</comment>
<evidence type="ECO:0000256" key="1">
    <source>
        <dbReference type="ARBA" id="ARBA00004496"/>
    </source>
</evidence>
<dbReference type="InterPro" id="IPR005882">
    <property type="entry name" value="Bifunctional_GlmU"/>
</dbReference>
<dbReference type="UniPathway" id="UPA00973"/>
<evidence type="ECO:0000256" key="12">
    <source>
        <dbReference type="ARBA" id="ARBA00023268"/>
    </source>
</evidence>
<gene>
    <name evidence="18" type="primary">glmU</name>
    <name evidence="20" type="ORF">C8N24_1523</name>
</gene>
<feature type="binding site" evidence="18">
    <location>
        <position position="141"/>
    </location>
    <ligand>
        <name>UDP-N-acetyl-alpha-D-glucosamine</name>
        <dbReference type="ChEBI" id="CHEBI:57705"/>
    </ligand>
</feature>
<accession>A0A660LBB8</accession>
<feature type="binding site" evidence="18">
    <location>
        <position position="233"/>
    </location>
    <ligand>
        <name>UDP-N-acetyl-alpha-D-glucosamine</name>
        <dbReference type="ChEBI" id="CHEBI:57705"/>
    </ligand>
</feature>
<feature type="binding site" evidence="18">
    <location>
        <position position="75"/>
    </location>
    <ligand>
        <name>UDP-N-acetyl-alpha-D-glucosamine</name>
        <dbReference type="ChEBI" id="CHEBI:57705"/>
    </ligand>
</feature>
<dbReference type="EC" id="2.7.7.23" evidence="18"/>
<comment type="caution">
    <text evidence="18">Lacks conserved residue(s) required for the propagation of feature annotation.</text>
</comment>
<dbReference type="GO" id="GO:0009252">
    <property type="term" value="P:peptidoglycan biosynthetic process"/>
    <property type="evidence" value="ECO:0007669"/>
    <property type="project" value="UniProtKB-UniRule"/>
</dbReference>
<dbReference type="NCBIfam" id="TIGR01173">
    <property type="entry name" value="glmU"/>
    <property type="match status" value="1"/>
</dbReference>
<keyword evidence="8 18" id="KW-0677">Repeat</keyword>
<comment type="pathway">
    <text evidence="18">Nucleotide-sugar biosynthesis; UDP-N-acetyl-alpha-D-glucosamine biosynthesis; UDP-N-acetyl-alpha-D-glucosamine from N-acetyl-alpha-D-glucosamine 1-phosphate: step 1/1.</text>
</comment>
<dbReference type="InterPro" id="IPR025877">
    <property type="entry name" value="MobA-like_NTP_Trfase"/>
</dbReference>
<keyword evidence="13 18" id="KW-0012">Acyltransferase</keyword>
<feature type="binding site" evidence="18">
    <location>
        <position position="445"/>
    </location>
    <ligand>
        <name>acetyl-CoA</name>
        <dbReference type="ChEBI" id="CHEBI:57288"/>
    </ligand>
</feature>
<dbReference type="GO" id="GO:0000287">
    <property type="term" value="F:magnesium ion binding"/>
    <property type="evidence" value="ECO:0007669"/>
    <property type="project" value="UniProtKB-UniRule"/>
</dbReference>
<protein>
    <recommendedName>
        <fullName evidence="18">Bifunctional protein GlmU</fullName>
    </recommendedName>
    <domain>
        <recommendedName>
            <fullName evidence="18">UDP-N-acetylglucosamine pyrophosphorylase</fullName>
            <ecNumber evidence="18">2.7.7.23</ecNumber>
        </recommendedName>
        <alternativeName>
            <fullName evidence="18">N-acetylglucosamine-1-phosphate uridyltransferase</fullName>
        </alternativeName>
    </domain>
    <domain>
        <recommendedName>
            <fullName evidence="18">Glucosamine-1-phosphate N-acetyltransferase</fullName>
            <ecNumber evidence="18">2.3.1.157</ecNumber>
        </recommendedName>
    </domain>
</protein>
<evidence type="ECO:0000256" key="17">
    <source>
        <dbReference type="ARBA" id="ARBA00049628"/>
    </source>
</evidence>
<evidence type="ECO:0000256" key="2">
    <source>
        <dbReference type="ARBA" id="ARBA00007707"/>
    </source>
</evidence>
<dbReference type="CDD" id="cd03353">
    <property type="entry name" value="LbH_GlmU_C"/>
    <property type="match status" value="1"/>
</dbReference>
<evidence type="ECO:0000256" key="5">
    <source>
        <dbReference type="ARBA" id="ARBA00022679"/>
    </source>
</evidence>
<comment type="function">
    <text evidence="17 18">Catalyzes the last two sequential reactions in the de novo biosynthetic pathway for UDP-N-acetylglucosamine (UDP-GlcNAc). The C-terminal domain catalyzes the transfer of acetyl group from acetyl coenzyme A to glucosamine-1-phosphate (GlcN-1-P) to produce N-acetylglucosamine-1-phosphate (GlcNAc-1-P), which is converted into UDP-GlcNAc by the transfer of uridine 5-monophosphate (from uridine 5-triphosphate), a reaction catalyzed by the N-terminal domain.</text>
</comment>
<keyword evidence="4 18" id="KW-0963">Cytoplasm</keyword>
<dbReference type="EC" id="2.3.1.157" evidence="18"/>
<evidence type="ECO:0000256" key="10">
    <source>
        <dbReference type="ARBA" id="ARBA00022960"/>
    </source>
</evidence>
<reference evidence="20 21" key="1">
    <citation type="submission" date="2018-10" db="EMBL/GenBank/DDBJ databases">
        <title>Genomic Encyclopedia of Archaeal and Bacterial Type Strains, Phase II (KMG-II): from individual species to whole genera.</title>
        <authorList>
            <person name="Goeker M."/>
        </authorList>
    </citation>
    <scope>NUCLEOTIDE SEQUENCE [LARGE SCALE GENOMIC DNA]</scope>
    <source>
        <strain evidence="20 21">DSM 14954</strain>
    </source>
</reference>
<feature type="binding site" evidence="18">
    <location>
        <position position="428"/>
    </location>
    <ligand>
        <name>acetyl-CoA</name>
        <dbReference type="ChEBI" id="CHEBI:57288"/>
    </ligand>
</feature>
<feature type="binding site" evidence="18">
    <location>
        <position position="175"/>
    </location>
    <ligand>
        <name>UDP-N-acetyl-alpha-D-glucosamine</name>
        <dbReference type="ChEBI" id="CHEBI:57705"/>
    </ligand>
</feature>
<feature type="binding site" evidence="18">
    <location>
        <position position="338"/>
    </location>
    <ligand>
        <name>UDP-N-acetyl-alpha-D-glucosamine</name>
        <dbReference type="ChEBI" id="CHEBI:57705"/>
    </ligand>
</feature>
<feature type="region of interest" description="N-acetyltransferase" evidence="18">
    <location>
        <begin position="257"/>
        <end position="460"/>
    </location>
</feature>
<keyword evidence="9 18" id="KW-0460">Magnesium</keyword>
<evidence type="ECO:0000256" key="11">
    <source>
        <dbReference type="ARBA" id="ARBA00022984"/>
    </source>
</evidence>
<keyword evidence="6 18" id="KW-0548">Nucleotidyltransferase</keyword>
<dbReference type="GO" id="GO:0008360">
    <property type="term" value="P:regulation of cell shape"/>
    <property type="evidence" value="ECO:0007669"/>
    <property type="project" value="UniProtKB-KW"/>
</dbReference>
<evidence type="ECO:0000256" key="15">
    <source>
        <dbReference type="ARBA" id="ARBA00048247"/>
    </source>
</evidence>
<evidence type="ECO:0000256" key="16">
    <source>
        <dbReference type="ARBA" id="ARBA00048493"/>
    </source>
</evidence>
<dbReference type="GO" id="GO:0016020">
    <property type="term" value="C:membrane"/>
    <property type="evidence" value="ECO:0007669"/>
    <property type="project" value="GOC"/>
</dbReference>
<dbReference type="CDD" id="cd02540">
    <property type="entry name" value="GT2_GlmU_N_bac"/>
    <property type="match status" value="1"/>
</dbReference>
<dbReference type="SUPFAM" id="SSF51161">
    <property type="entry name" value="Trimeric LpxA-like enzymes"/>
    <property type="match status" value="1"/>
</dbReference>
<dbReference type="GO" id="GO:0003977">
    <property type="term" value="F:UDP-N-acetylglucosamine diphosphorylase activity"/>
    <property type="evidence" value="ECO:0007669"/>
    <property type="project" value="UniProtKB-UniRule"/>
</dbReference>
<dbReference type="HAMAP" id="MF_01631">
    <property type="entry name" value="GlmU"/>
    <property type="match status" value="1"/>
</dbReference>
<evidence type="ECO:0000256" key="14">
    <source>
        <dbReference type="ARBA" id="ARBA00023316"/>
    </source>
</evidence>
<keyword evidence="11 18" id="KW-0573">Peptidoglycan synthesis</keyword>
<comment type="pathway">
    <text evidence="18">Nucleotide-sugar biosynthesis; UDP-N-acetyl-alpha-D-glucosamine biosynthesis; N-acetyl-alpha-D-glucosamine 1-phosphate from alpha-D-glucosamine 6-phosphate (route II): step 2/2.</text>
</comment>
<comment type="catalytic activity">
    <reaction evidence="15 18">
        <text>alpha-D-glucosamine 1-phosphate + acetyl-CoA = N-acetyl-alpha-D-glucosamine 1-phosphate + CoA + H(+)</text>
        <dbReference type="Rhea" id="RHEA:13725"/>
        <dbReference type="ChEBI" id="CHEBI:15378"/>
        <dbReference type="ChEBI" id="CHEBI:57287"/>
        <dbReference type="ChEBI" id="CHEBI:57288"/>
        <dbReference type="ChEBI" id="CHEBI:57776"/>
        <dbReference type="ChEBI" id="CHEBI:58516"/>
        <dbReference type="EC" id="2.3.1.157"/>
    </reaction>
</comment>
<evidence type="ECO:0000313" key="20">
    <source>
        <dbReference type="EMBL" id="RKQ91696.1"/>
    </source>
</evidence>
<dbReference type="EMBL" id="RBIL01000001">
    <property type="protein sequence ID" value="RKQ91696.1"/>
    <property type="molecule type" value="Genomic_DNA"/>
</dbReference>
<dbReference type="InterPro" id="IPR038009">
    <property type="entry name" value="GlmU_C_LbH"/>
</dbReference>
<evidence type="ECO:0000259" key="19">
    <source>
        <dbReference type="Pfam" id="PF12804"/>
    </source>
</evidence>
<feature type="binding site" evidence="18">
    <location>
        <position position="371"/>
    </location>
    <ligand>
        <name>UDP-N-acetyl-alpha-D-glucosamine</name>
        <dbReference type="ChEBI" id="CHEBI:57705"/>
    </ligand>
</feature>
<dbReference type="SUPFAM" id="SSF53448">
    <property type="entry name" value="Nucleotide-diphospho-sugar transferases"/>
    <property type="match status" value="1"/>
</dbReference>
<dbReference type="GO" id="GO:0019134">
    <property type="term" value="F:glucosamine-1-phosphate N-acetyltransferase activity"/>
    <property type="evidence" value="ECO:0007669"/>
    <property type="project" value="UniProtKB-UniRule"/>
</dbReference>
<evidence type="ECO:0000256" key="13">
    <source>
        <dbReference type="ARBA" id="ARBA00023315"/>
    </source>
</evidence>
<dbReference type="PANTHER" id="PTHR43584">
    <property type="entry name" value="NUCLEOTIDYL TRANSFERASE"/>
    <property type="match status" value="1"/>
</dbReference>
<dbReference type="Proteomes" id="UP000278962">
    <property type="component" value="Unassembled WGS sequence"/>
</dbReference>
<dbReference type="InterPro" id="IPR001451">
    <property type="entry name" value="Hexapep"/>
</dbReference>
<dbReference type="UniPathway" id="UPA00113">
    <property type="reaction ID" value="UER00532"/>
</dbReference>
<evidence type="ECO:0000256" key="3">
    <source>
        <dbReference type="ARBA" id="ARBA00007947"/>
    </source>
</evidence>
<comment type="cofactor">
    <cofactor evidence="18">
        <name>Mg(2+)</name>
        <dbReference type="ChEBI" id="CHEBI:18420"/>
    </cofactor>
    <text evidence="18">Binds 1 Mg(2+) ion per subunit.</text>
</comment>
<feature type="active site" description="Proton acceptor" evidence="18">
    <location>
        <position position="368"/>
    </location>
</feature>
<keyword evidence="14 18" id="KW-0961">Cell wall biogenesis/degradation</keyword>
<dbReference type="GO" id="GO:0071555">
    <property type="term" value="P:cell wall organization"/>
    <property type="evidence" value="ECO:0007669"/>
    <property type="project" value="UniProtKB-KW"/>
</dbReference>
<comment type="subcellular location">
    <subcellularLocation>
        <location evidence="1 18">Cytoplasm</location>
    </subcellularLocation>
</comment>
<keyword evidence="21" id="KW-1185">Reference proteome</keyword>
<comment type="similarity">
    <text evidence="3 18">In the N-terminal section; belongs to the N-acetylglucosamine-1-phosphate uridyltransferase family.</text>
</comment>
<dbReference type="InterPro" id="IPR029044">
    <property type="entry name" value="Nucleotide-diphossugar_trans"/>
</dbReference>
<dbReference type="InterPro" id="IPR050065">
    <property type="entry name" value="GlmU-like"/>
</dbReference>
<comment type="subunit">
    <text evidence="18">Homotrimer.</text>
</comment>
<name>A0A660LBB8_9ACTN</name>
<dbReference type="Gene3D" id="3.90.550.10">
    <property type="entry name" value="Spore Coat Polysaccharide Biosynthesis Protein SpsA, Chain A"/>
    <property type="match status" value="1"/>
</dbReference>
<feature type="binding site" evidence="18">
    <location>
        <begin position="391"/>
        <end position="392"/>
    </location>
    <ligand>
        <name>acetyl-CoA</name>
        <dbReference type="ChEBI" id="CHEBI:57288"/>
    </ligand>
</feature>
<feature type="binding site" evidence="18">
    <location>
        <position position="233"/>
    </location>
    <ligand>
        <name>Mg(2+)</name>
        <dbReference type="ChEBI" id="CHEBI:18420"/>
    </ligand>
</feature>
<feature type="binding site" evidence="18">
    <location>
        <position position="356"/>
    </location>
    <ligand>
        <name>UDP-N-acetyl-alpha-D-glucosamine</name>
        <dbReference type="ChEBI" id="CHEBI:57705"/>
    </ligand>
</feature>
<keyword evidence="12 18" id="KW-0511">Multifunctional enzyme</keyword>
<feature type="binding site" evidence="18">
    <location>
        <position position="156"/>
    </location>
    <ligand>
        <name>UDP-N-acetyl-alpha-D-glucosamine</name>
        <dbReference type="ChEBI" id="CHEBI:57705"/>
    </ligand>
</feature>
<evidence type="ECO:0000256" key="8">
    <source>
        <dbReference type="ARBA" id="ARBA00022737"/>
    </source>
</evidence>
<feature type="binding site" evidence="18">
    <location>
        <position position="382"/>
    </location>
    <ligand>
        <name>UDP-N-acetyl-alpha-D-glucosamine</name>
        <dbReference type="ChEBI" id="CHEBI:57705"/>
    </ligand>
</feature>
<evidence type="ECO:0000256" key="4">
    <source>
        <dbReference type="ARBA" id="ARBA00022490"/>
    </source>
</evidence>
<feature type="binding site" evidence="18">
    <location>
        <position position="26"/>
    </location>
    <ligand>
        <name>UDP-N-acetyl-alpha-D-glucosamine</name>
        <dbReference type="ChEBI" id="CHEBI:57705"/>
    </ligand>
</feature>
<dbReference type="GO" id="GO:0000902">
    <property type="term" value="P:cell morphogenesis"/>
    <property type="evidence" value="ECO:0007669"/>
    <property type="project" value="UniProtKB-UniRule"/>
</dbReference>
<dbReference type="InterPro" id="IPR011004">
    <property type="entry name" value="Trimer_LpxA-like_sf"/>
</dbReference>
<comment type="pathway">
    <text evidence="18">Bacterial outer membrane biogenesis; LPS lipid A biosynthesis.</text>
</comment>
<keyword evidence="10 18" id="KW-0133">Cell shape</keyword>
<feature type="binding site" evidence="18">
    <location>
        <position position="385"/>
    </location>
    <ligand>
        <name>acetyl-CoA</name>
        <dbReference type="ChEBI" id="CHEBI:57288"/>
    </ligand>
</feature>
<evidence type="ECO:0000256" key="9">
    <source>
        <dbReference type="ARBA" id="ARBA00022842"/>
    </source>
</evidence>
<dbReference type="GO" id="GO:0005737">
    <property type="term" value="C:cytoplasm"/>
    <property type="evidence" value="ECO:0007669"/>
    <property type="project" value="UniProtKB-SubCell"/>
</dbReference>
<organism evidence="20 21">
    <name type="scientific">Solirubrobacter pauli</name>
    <dbReference type="NCBI Taxonomy" id="166793"/>
    <lineage>
        <taxon>Bacteria</taxon>
        <taxon>Bacillati</taxon>
        <taxon>Actinomycetota</taxon>
        <taxon>Thermoleophilia</taxon>
        <taxon>Solirubrobacterales</taxon>
        <taxon>Solirubrobacteraceae</taxon>
        <taxon>Solirubrobacter</taxon>
    </lineage>
</organism>
<feature type="region of interest" description="Pyrophosphorylase" evidence="18">
    <location>
        <begin position="1"/>
        <end position="235"/>
    </location>
</feature>
<dbReference type="Gene3D" id="2.160.10.10">
    <property type="entry name" value="Hexapeptide repeat proteins"/>
    <property type="match status" value="1"/>
</dbReference>
<feature type="binding site" evidence="18">
    <location>
        <position position="104"/>
    </location>
    <ligand>
        <name>Mg(2+)</name>
        <dbReference type="ChEBI" id="CHEBI:18420"/>
    </ligand>
</feature>
<feature type="domain" description="MobA-like NTP transferase" evidence="19">
    <location>
        <begin position="9"/>
        <end position="133"/>
    </location>
</feature>
<dbReference type="GO" id="GO:0009245">
    <property type="term" value="P:lipid A biosynthetic process"/>
    <property type="evidence" value="ECO:0007669"/>
    <property type="project" value="UniProtKB-UniRule"/>
</dbReference>
<evidence type="ECO:0000313" key="21">
    <source>
        <dbReference type="Proteomes" id="UP000278962"/>
    </source>
</evidence>
<dbReference type="PANTHER" id="PTHR43584:SF3">
    <property type="entry name" value="BIFUNCTIONAL PROTEIN GLMU"/>
    <property type="match status" value="1"/>
</dbReference>
<feature type="binding site" evidence="18">
    <location>
        <begin position="80"/>
        <end position="81"/>
    </location>
    <ligand>
        <name>UDP-N-acetyl-alpha-D-glucosamine</name>
        <dbReference type="ChEBI" id="CHEBI:57705"/>
    </ligand>
</feature>
<comment type="caution">
    <text evidence="20">The sequence shown here is derived from an EMBL/GenBank/DDBJ whole genome shotgun (WGS) entry which is preliminary data.</text>
</comment>
<evidence type="ECO:0000256" key="7">
    <source>
        <dbReference type="ARBA" id="ARBA00022723"/>
    </source>
</evidence>
<dbReference type="Pfam" id="PF00132">
    <property type="entry name" value="Hexapep"/>
    <property type="match status" value="1"/>
</dbReference>
<dbReference type="Pfam" id="PF12804">
    <property type="entry name" value="NTP_transf_3"/>
    <property type="match status" value="1"/>
</dbReference>
<dbReference type="AlphaFoldDB" id="A0A660LBB8"/>
<evidence type="ECO:0000256" key="6">
    <source>
        <dbReference type="ARBA" id="ARBA00022695"/>
    </source>
</evidence>
<evidence type="ECO:0000256" key="18">
    <source>
        <dbReference type="HAMAP-Rule" id="MF_01631"/>
    </source>
</evidence>
<sequence length="460" mass="48287">MRTVSAPTVVIIAAGEGTRMRSKLPKVLHPLCGRPLILWPVTAAQGAGAGKIVVVDNPKRRLEDRLPDGVVTAIQPEPNGTGGAVQAATEHIDPDATVVILAGDVPLITPEAIDALVKAHEESGAAGTMATMELDDPGQYGRVVRDKTGNVEKVVEAKSGEGDATPEQLEIREVNTGIYAFSGRALVDALANLTPDNAQGELYLPDVLPQLKAEGRTVAAHLITDHTLTLGVNDRVQLAEVRQIAQQRIHDRLQREGVAILDPASTHIDADVTIGQDTIVEPGTSLRGDTRIGEDCVVGPHTTITDSVLGDGVSIPHSYVVQATIDDFCTIGPFAYLRPAAHLHPKAKAGAFVEIKNSTVGSGTKVPHLSYIGDADIGENTNIGAGNITANYDGRDKHRTRIGSNVRTSVDTAFVAPVAVGDGAFTGAGSVITEDVPAGALGIARARQTNIADYAERRKP</sequence>